<keyword evidence="5 10" id="KW-0812">Transmembrane</keyword>
<dbReference type="RefSeq" id="WP_043753791.1">
    <property type="nucleotide sequence ID" value="NZ_AQQX01000016.1"/>
</dbReference>
<evidence type="ECO:0000259" key="12">
    <source>
        <dbReference type="Pfam" id="PF08345"/>
    </source>
</evidence>
<comment type="caution">
    <text evidence="13">The sequence shown here is derived from an EMBL/GenBank/DDBJ whole genome shotgun (WGS) entry which is preliminary data.</text>
</comment>
<dbReference type="InterPro" id="IPR013556">
    <property type="entry name" value="Flag_M-ring_C"/>
</dbReference>
<accession>A0A0A0E7H2</accession>
<dbReference type="GO" id="GO:0009431">
    <property type="term" value="C:bacterial-type flagellum basal body, MS ring"/>
    <property type="evidence" value="ECO:0007669"/>
    <property type="project" value="InterPro"/>
</dbReference>
<dbReference type="PRINTS" id="PR01009">
    <property type="entry name" value="FLGMRINGFLIF"/>
</dbReference>
<evidence type="ECO:0000256" key="10">
    <source>
        <dbReference type="SAM" id="Phobius"/>
    </source>
</evidence>
<evidence type="ECO:0000256" key="3">
    <source>
        <dbReference type="ARBA" id="ARBA00007971"/>
    </source>
</evidence>
<keyword evidence="8 9" id="KW-0975">Bacterial flagellum</keyword>
<feature type="transmembrane region" description="Helical" evidence="10">
    <location>
        <begin position="433"/>
        <end position="456"/>
    </location>
</feature>
<evidence type="ECO:0000256" key="5">
    <source>
        <dbReference type="ARBA" id="ARBA00022692"/>
    </source>
</evidence>
<dbReference type="InterPro" id="IPR043427">
    <property type="entry name" value="YscJ/FliF"/>
</dbReference>
<comment type="subcellular location">
    <subcellularLocation>
        <location evidence="1 9">Bacterial flagellum basal body</location>
    </subcellularLocation>
    <subcellularLocation>
        <location evidence="2">Cell membrane</location>
        <topology evidence="2">Multi-pass membrane protein</topology>
    </subcellularLocation>
</comment>
<keyword evidence="6 10" id="KW-1133">Transmembrane helix</keyword>
<dbReference type="Gene3D" id="3.30.300.30">
    <property type="match status" value="1"/>
</dbReference>
<keyword evidence="7 10" id="KW-0472">Membrane</keyword>
<evidence type="ECO:0000313" key="14">
    <source>
        <dbReference type="Proteomes" id="UP000030004"/>
    </source>
</evidence>
<dbReference type="EMBL" id="AQQX01000016">
    <property type="protein sequence ID" value="KGM46951.1"/>
    <property type="molecule type" value="Genomic_DNA"/>
</dbReference>
<feature type="transmembrane region" description="Helical" evidence="10">
    <location>
        <begin position="16"/>
        <end position="37"/>
    </location>
</feature>
<dbReference type="GO" id="GO:0071973">
    <property type="term" value="P:bacterial-type flagellum-dependent cell motility"/>
    <property type="evidence" value="ECO:0007669"/>
    <property type="project" value="InterPro"/>
</dbReference>
<evidence type="ECO:0000256" key="9">
    <source>
        <dbReference type="PIRNR" id="PIRNR004862"/>
    </source>
</evidence>
<dbReference type="eggNOG" id="COG1766">
    <property type="taxonomic scope" value="Bacteria"/>
</dbReference>
<keyword evidence="13" id="KW-0282">Flagellum</keyword>
<dbReference type="Proteomes" id="UP000030004">
    <property type="component" value="Unassembled WGS sequence"/>
</dbReference>
<gene>
    <name evidence="13" type="ORF">ATO9_20705</name>
</gene>
<protein>
    <recommendedName>
        <fullName evidence="9">Flagellar M-ring protein</fullName>
    </recommendedName>
</protein>
<dbReference type="STRING" id="1461694.ATO9_20705"/>
<evidence type="ECO:0000256" key="1">
    <source>
        <dbReference type="ARBA" id="ARBA00004117"/>
    </source>
</evidence>
<proteinExistence type="inferred from homology"/>
<dbReference type="PANTHER" id="PTHR30046:SF0">
    <property type="entry name" value="FLAGELLAR M-RING PROTEIN"/>
    <property type="match status" value="1"/>
</dbReference>
<keyword evidence="14" id="KW-1185">Reference proteome</keyword>
<evidence type="ECO:0000256" key="2">
    <source>
        <dbReference type="ARBA" id="ARBA00004651"/>
    </source>
</evidence>
<dbReference type="InterPro" id="IPR006182">
    <property type="entry name" value="FliF_N_dom"/>
</dbReference>
<evidence type="ECO:0000313" key="13">
    <source>
        <dbReference type="EMBL" id="KGM46951.1"/>
    </source>
</evidence>
<keyword evidence="13" id="KW-0966">Cell projection</keyword>
<dbReference type="GO" id="GO:0003774">
    <property type="term" value="F:cytoskeletal motor activity"/>
    <property type="evidence" value="ECO:0007669"/>
    <property type="project" value="InterPro"/>
</dbReference>
<evidence type="ECO:0000256" key="7">
    <source>
        <dbReference type="ARBA" id="ARBA00023136"/>
    </source>
</evidence>
<sequence length="579" mass="62557">MQALLENLKALGQGRLIALGATGIVLVFAMFFGVRAVMEPAYSTLYRDMDPAEAGRIVGALEQAGYRVRVDSGGAAISVPQEDLARARMEMAGQGLVSDGAAGWELFDEGSGLGMNAFMQRINRLRALEGELARSVQTLDGVEAARVHLVLPEREAFSRERPQPSASVIVRGRPGHQVTTRQAQSIRALVSSAVPEMAPGRVTVLTSNGATVLAEDGEGAAEVTQQAVRTSVEDRIAANVTDILTARVGAGNARVKVSVDLTTERQVIRNQSFDPDQRVVRSTEIREENREDLDRGQGEVGVIDDIPASLTDTGNAEGSSNTMTRTDEVVNYEIGTTESETVREPGEIERISVAVLVNGIYNVQDNGDVVYEERSAEELQRLNQLVQAAIGFDQQRGDTISVDSLRFMDYSMDVGEPISDGIMDVLKQNMMSILRGVFALAVVAAVLRFGVMPVVARALPERIEVDKKADPALTEGEEGETQLVEGPNGPQPQMIGNQQQARVQHIHSNQPQAQTIHHHHNAMSGQVLGPDGYDDGNMVNLASVKGGVQRGWIETVSELIEKQPDDSLKVVKTWLAEGP</sequence>
<dbReference type="Pfam" id="PF08345">
    <property type="entry name" value="YscJ_FliF_C"/>
    <property type="match status" value="1"/>
</dbReference>
<dbReference type="OrthoDB" id="9807026at2"/>
<feature type="domain" description="Flagellar M-ring C-terminal" evidence="12">
    <location>
        <begin position="244"/>
        <end position="407"/>
    </location>
</feature>
<keyword evidence="4" id="KW-1003">Cell membrane</keyword>
<evidence type="ECO:0000256" key="8">
    <source>
        <dbReference type="ARBA" id="ARBA00023143"/>
    </source>
</evidence>
<comment type="similarity">
    <text evidence="3 9">Belongs to the FliF family.</text>
</comment>
<feature type="domain" description="Flagellar M-ring N-terminal" evidence="11">
    <location>
        <begin position="39"/>
        <end position="211"/>
    </location>
</feature>
<comment type="function">
    <text evidence="9">The M ring may be actively involved in energy transduction.</text>
</comment>
<dbReference type="PANTHER" id="PTHR30046">
    <property type="entry name" value="FLAGELLAR M-RING PROTEIN"/>
    <property type="match status" value="1"/>
</dbReference>
<dbReference type="InterPro" id="IPR000067">
    <property type="entry name" value="FlgMring_FliF"/>
</dbReference>
<evidence type="ECO:0000256" key="4">
    <source>
        <dbReference type="ARBA" id="ARBA00022475"/>
    </source>
</evidence>
<evidence type="ECO:0000256" key="6">
    <source>
        <dbReference type="ARBA" id="ARBA00022989"/>
    </source>
</evidence>
<dbReference type="AlphaFoldDB" id="A0A0A0E7H2"/>
<dbReference type="GO" id="GO:0005886">
    <property type="term" value="C:plasma membrane"/>
    <property type="evidence" value="ECO:0007669"/>
    <property type="project" value="UniProtKB-SubCell"/>
</dbReference>
<dbReference type="PIRSF" id="PIRSF004862">
    <property type="entry name" value="FliF"/>
    <property type="match status" value="1"/>
</dbReference>
<reference evidence="13 14" key="1">
    <citation type="journal article" date="2015" name="Antonie Van Leeuwenhoek">
        <title>Pseudooceanicola atlanticus gen. nov. sp. nov., isolated from surface seawater of the Atlantic Ocean and reclassification of Oceanicola batsensis, Oceanicola marinus, Oceanicola nitratireducens, Oceanicola nanhaiensis, Oceanicola antarcticus and Oceanicola flagellatus, as Pseudooceanicola batsensis comb. nov., Pseudooceanicola marinus comb. nov., Pseudooceanicola nitratireducens comb. nov., Pseudooceanicola nanhaiensis comb. nov., Pseudooceanicola antarcticus comb. nov., and Pseudooceanicola flagellatus comb. nov.</title>
        <authorList>
            <person name="Lai Q."/>
            <person name="Li G."/>
            <person name="Liu X."/>
            <person name="Du Y."/>
            <person name="Sun F."/>
            <person name="Shao Z."/>
        </authorList>
    </citation>
    <scope>NUCLEOTIDE SEQUENCE [LARGE SCALE GENOMIC DNA]</scope>
    <source>
        <strain evidence="13 14">22II-s11g</strain>
    </source>
</reference>
<organism evidence="13 14">
    <name type="scientific">Pseudooceanicola atlanticus</name>
    <dbReference type="NCBI Taxonomy" id="1461694"/>
    <lineage>
        <taxon>Bacteria</taxon>
        <taxon>Pseudomonadati</taxon>
        <taxon>Pseudomonadota</taxon>
        <taxon>Alphaproteobacteria</taxon>
        <taxon>Rhodobacterales</taxon>
        <taxon>Paracoccaceae</taxon>
        <taxon>Pseudooceanicola</taxon>
    </lineage>
</organism>
<dbReference type="NCBIfam" id="TIGR00206">
    <property type="entry name" value="fliF"/>
    <property type="match status" value="1"/>
</dbReference>
<name>A0A0A0E7H2_9RHOB</name>
<dbReference type="InterPro" id="IPR045851">
    <property type="entry name" value="AMP-bd_C_sf"/>
</dbReference>
<evidence type="ECO:0000259" key="11">
    <source>
        <dbReference type="Pfam" id="PF01514"/>
    </source>
</evidence>
<keyword evidence="13" id="KW-0969">Cilium</keyword>
<dbReference type="Pfam" id="PF01514">
    <property type="entry name" value="YscJ_FliF"/>
    <property type="match status" value="1"/>
</dbReference>